<dbReference type="InterPro" id="IPR010737">
    <property type="entry name" value="4-carb_acid_sugar_kinase_N"/>
</dbReference>
<evidence type="ECO:0000259" key="7">
    <source>
        <dbReference type="Pfam" id="PF07005"/>
    </source>
</evidence>
<dbReference type="EMBL" id="NNRK01000025">
    <property type="protein sequence ID" value="OYR15357.1"/>
    <property type="molecule type" value="Genomic_DNA"/>
</dbReference>
<dbReference type="InterPro" id="IPR031475">
    <property type="entry name" value="NBD_C"/>
</dbReference>
<organism evidence="9 10">
    <name type="scientific">Brucella rhizosphaerae</name>
    <dbReference type="NCBI Taxonomy" id="571254"/>
    <lineage>
        <taxon>Bacteria</taxon>
        <taxon>Pseudomonadati</taxon>
        <taxon>Pseudomonadota</taxon>
        <taxon>Alphaproteobacteria</taxon>
        <taxon>Hyphomicrobiales</taxon>
        <taxon>Brucellaceae</taxon>
        <taxon>Brucella/Ochrobactrum group</taxon>
        <taxon>Brucella</taxon>
    </lineage>
</organism>
<dbReference type="Proteomes" id="UP000216345">
    <property type="component" value="Unassembled WGS sequence"/>
</dbReference>
<comment type="similarity">
    <text evidence="1">Belongs to the four-carbon acid sugar kinase family.</text>
</comment>
<sequence length="448" mass="48033">MSQASNELLLSYYGDDLTGSTDVMEALASNGVDTVLFMNVPDEKLLARFSHCKAIGLAGTSRSETPEWMQEHLTPAFNWLKGLNAAITHYKVCSTFDSAPQVGNIGKAVEIGKAIFNQVYVPLVVGAPQLKRYTSFGNLFAAYQGEIYRIDRHPVMSRHPVTPMHEADLRMHLAQQTTLRTVLADLATLASGDADDRVSAIAQNADGMLLLDVDSHESQLQAGEQLWRLRAREGWFVAGSSGVEYALLTAWAKAGLIVEKKEFTLPGRVDRIAVVSGSVSPTTERQIRHATASGFTGIDLNPLDLLGENSSQAIEAAIAEGQKALKQGNSVILNTALGPSADRGAEIDKIAGSRHKLARSLGFILRSLVEREQLTRAVIAGGDTSSHALRELHVDALTTHLPLPQTPGSPLCTAHGDHAATNGLQVALKGGQVGSDGYFSQIRDGLAI</sequence>
<feature type="domain" description="Four-carbon acid sugar kinase nucleotide binding" evidence="8">
    <location>
        <begin position="273"/>
        <end position="439"/>
    </location>
</feature>
<keyword evidence="4" id="KW-0418">Kinase</keyword>
<dbReference type="Pfam" id="PF07005">
    <property type="entry name" value="SBD_N"/>
    <property type="match status" value="1"/>
</dbReference>
<evidence type="ECO:0000256" key="3">
    <source>
        <dbReference type="ARBA" id="ARBA00022741"/>
    </source>
</evidence>
<dbReference type="GO" id="GO:0016301">
    <property type="term" value="F:kinase activity"/>
    <property type="evidence" value="ECO:0007669"/>
    <property type="project" value="UniProtKB-KW"/>
</dbReference>
<dbReference type="SUPFAM" id="SSF142764">
    <property type="entry name" value="YgbK-like"/>
    <property type="match status" value="1"/>
</dbReference>
<keyword evidence="3" id="KW-0547">Nucleotide-binding</keyword>
<evidence type="ECO:0000256" key="4">
    <source>
        <dbReference type="ARBA" id="ARBA00022777"/>
    </source>
</evidence>
<evidence type="ECO:0000313" key="10">
    <source>
        <dbReference type="Proteomes" id="UP000216345"/>
    </source>
</evidence>
<comment type="caution">
    <text evidence="9">The sequence shown here is derived from an EMBL/GenBank/DDBJ whole genome shotgun (WGS) entry which is preliminary data.</text>
</comment>
<evidence type="ECO:0000256" key="2">
    <source>
        <dbReference type="ARBA" id="ARBA00022679"/>
    </source>
</evidence>
<keyword evidence="5" id="KW-0067">ATP-binding</keyword>
<dbReference type="Gene3D" id="3.40.980.20">
    <property type="entry name" value="Four-carbon acid sugar kinase, nucleotide binding domain"/>
    <property type="match status" value="1"/>
</dbReference>
<dbReference type="InterPro" id="IPR042213">
    <property type="entry name" value="NBD_C_sf"/>
</dbReference>
<dbReference type="Pfam" id="PF17042">
    <property type="entry name" value="NBD_C"/>
    <property type="match status" value="1"/>
</dbReference>
<accession>A0A256FKJ1</accession>
<dbReference type="OrthoDB" id="7686359at2"/>
<protein>
    <recommendedName>
        <fullName evidence="11">Four-carbon acid sugar kinase family protein</fullName>
    </recommendedName>
</protein>
<name>A0A256FKJ1_9HYPH</name>
<dbReference type="AlphaFoldDB" id="A0A256FKJ1"/>
<evidence type="ECO:0000313" key="9">
    <source>
        <dbReference type="EMBL" id="OYR15357.1"/>
    </source>
</evidence>
<evidence type="ECO:0000256" key="1">
    <source>
        <dbReference type="ARBA" id="ARBA00005715"/>
    </source>
</evidence>
<dbReference type="RefSeq" id="WP_094576005.1">
    <property type="nucleotide sequence ID" value="NZ_JBHEEL010000008.1"/>
</dbReference>
<feature type="domain" description="Four-carbon acid sugar kinase N-terminal" evidence="7">
    <location>
        <begin position="11"/>
        <end position="247"/>
    </location>
</feature>
<keyword evidence="10" id="KW-1185">Reference proteome</keyword>
<evidence type="ECO:0000259" key="8">
    <source>
        <dbReference type="Pfam" id="PF17042"/>
    </source>
</evidence>
<reference evidence="9 10" key="1">
    <citation type="submission" date="2017-07" db="EMBL/GenBank/DDBJ databases">
        <title>Phylogenetic study on the rhizospheric bacterium Ochrobactrum sp. A44.</title>
        <authorList>
            <person name="Krzyzanowska D.M."/>
            <person name="Ossowicki A."/>
            <person name="Rajewska M."/>
            <person name="Maciag T."/>
            <person name="Kaczynski Z."/>
            <person name="Czerwicka M."/>
            <person name="Jafra S."/>
        </authorList>
    </citation>
    <scope>NUCLEOTIDE SEQUENCE [LARGE SCALE GENOMIC DNA]</scope>
    <source>
        <strain evidence="9 10">PR17</strain>
    </source>
</reference>
<keyword evidence="2" id="KW-0808">Transferase</keyword>
<keyword evidence="6" id="KW-0119">Carbohydrate metabolism</keyword>
<dbReference type="InterPro" id="IPR037051">
    <property type="entry name" value="4-carb_acid_sugar_kinase_N_sf"/>
</dbReference>
<dbReference type="GO" id="GO:0005524">
    <property type="term" value="F:ATP binding"/>
    <property type="evidence" value="ECO:0007669"/>
    <property type="project" value="UniProtKB-KW"/>
</dbReference>
<evidence type="ECO:0000256" key="6">
    <source>
        <dbReference type="ARBA" id="ARBA00023277"/>
    </source>
</evidence>
<evidence type="ECO:0008006" key="11">
    <source>
        <dbReference type="Google" id="ProtNLM"/>
    </source>
</evidence>
<dbReference type="Gene3D" id="3.40.50.10840">
    <property type="entry name" value="Putative sugar-binding, N-terminal domain"/>
    <property type="match status" value="1"/>
</dbReference>
<evidence type="ECO:0000256" key="5">
    <source>
        <dbReference type="ARBA" id="ARBA00022840"/>
    </source>
</evidence>
<gene>
    <name evidence="9" type="ORF">CEV32_4629</name>
</gene>
<proteinExistence type="inferred from homology"/>